<evidence type="ECO:0000256" key="1">
    <source>
        <dbReference type="SAM" id="Phobius"/>
    </source>
</evidence>
<feature type="transmembrane region" description="Helical" evidence="1">
    <location>
        <begin position="44"/>
        <end position="62"/>
    </location>
</feature>
<comment type="caution">
    <text evidence="2">The sequence shown here is derived from an EMBL/GenBank/DDBJ whole genome shotgun (WGS) entry which is preliminary data.</text>
</comment>
<dbReference type="EMBL" id="LLZH01000085">
    <property type="protein sequence ID" value="KUL36750.1"/>
    <property type="molecule type" value="Genomic_DNA"/>
</dbReference>
<keyword evidence="3" id="KW-1185">Reference proteome</keyword>
<sequence>MTTTALMPVDPAASPQHANRILPIRANLLPRDISDGRRARRTRTVVLIAVVLVLAMLGGWYWNATTTKRDAESEFEDATRQVAAVQRQQNQYTNLTTTKNSNTVMSGQLAKLMANDLSWQILLDLVRSTGAEAEAQTTEIGGEMSTTPTGGDEIGTLSISGNAPDKKAVAKYIELLAKLKADGIADPFVTSVSGTDSAEDESGKSTVSFELTVSITDKALCGKFSKIKCSAGGN</sequence>
<organism evidence="2 3">
    <name type="scientific">Actinoplanes awajinensis subsp. mycoplanecinus</name>
    <dbReference type="NCBI Taxonomy" id="135947"/>
    <lineage>
        <taxon>Bacteria</taxon>
        <taxon>Bacillati</taxon>
        <taxon>Actinomycetota</taxon>
        <taxon>Actinomycetes</taxon>
        <taxon>Micromonosporales</taxon>
        <taxon>Micromonosporaceae</taxon>
        <taxon>Actinoplanes</taxon>
    </lineage>
</organism>
<dbReference type="OrthoDB" id="3292822at2"/>
<keyword evidence="1" id="KW-0812">Transmembrane</keyword>
<dbReference type="RefSeq" id="WP_067689008.1">
    <property type="nucleotide sequence ID" value="NZ_LLZH01000085.1"/>
</dbReference>
<proteinExistence type="predicted"/>
<keyword evidence="1" id="KW-0472">Membrane</keyword>
<protein>
    <recommendedName>
        <fullName evidence="4">Fimbrial assembly protein</fullName>
    </recommendedName>
</protein>
<name>A0A0X3UW22_9ACTN</name>
<evidence type="ECO:0000313" key="2">
    <source>
        <dbReference type="EMBL" id="KUL36750.1"/>
    </source>
</evidence>
<evidence type="ECO:0000313" key="3">
    <source>
        <dbReference type="Proteomes" id="UP000053244"/>
    </source>
</evidence>
<gene>
    <name evidence="2" type="ORF">ADL15_13060</name>
</gene>
<evidence type="ECO:0008006" key="4">
    <source>
        <dbReference type="Google" id="ProtNLM"/>
    </source>
</evidence>
<keyword evidence="1" id="KW-1133">Transmembrane helix</keyword>
<dbReference type="Proteomes" id="UP000053244">
    <property type="component" value="Unassembled WGS sequence"/>
</dbReference>
<accession>A0A0X3UW22</accession>
<reference evidence="2 3" key="1">
    <citation type="submission" date="2015-10" db="EMBL/GenBank/DDBJ databases">
        <authorList>
            <person name="Gilbert D.G."/>
        </authorList>
    </citation>
    <scope>NUCLEOTIDE SEQUENCE [LARGE SCALE GENOMIC DNA]</scope>
    <source>
        <strain evidence="2 3">NRRL B-16712</strain>
    </source>
</reference>
<dbReference type="AlphaFoldDB" id="A0A0X3UW22"/>